<dbReference type="AlphaFoldDB" id="A0A026WWH1"/>
<protein>
    <submittedName>
        <fullName evidence="2">Uncharacterized protein</fullName>
    </submittedName>
</protein>
<evidence type="ECO:0000313" key="3">
    <source>
        <dbReference type="Proteomes" id="UP000053097"/>
    </source>
</evidence>
<feature type="compositionally biased region" description="Basic residues" evidence="1">
    <location>
        <begin position="404"/>
        <end position="414"/>
    </location>
</feature>
<keyword evidence="3" id="KW-1185">Reference proteome</keyword>
<evidence type="ECO:0000256" key="1">
    <source>
        <dbReference type="SAM" id="MobiDB-lite"/>
    </source>
</evidence>
<sequence length="423" mass="48038">MSANHVEPPPSAYGKHEEILSDSCKEYYLFLLEFFVKRVTGNRLAKLNQMFFVPTSVHFSFLDFTDEDDLQVTPVDPLFQPQAGIANGIEVFNSGKSVLFAVNHDTALDRKTKMILKITVKKRMPDCIKPDVLVGTSELNLSHEYAALRIETLQYWKKGITISKVFDNNLVLLHNGRASANIDVYVKISGYGQTIVTEFDAPMMRDPSTFIFGAGEIDRTLSYKCRKVDPYTVDLTKDSSKDLRDPKTCSICIPERQLCIPCEKLGAVQERDEKTYRREDKRKLRDTPSKDQIRCRSGERHSSELCGKPVVLKVSGLFDNGDNGKKPTVTVTDEAAARNLGDPTDPDYDIFVLRIGKKGLVGADEKSDIQLEMKTPKGPERRPPIRYETRDMQTELDKVEPPKEKKKKKKKNDHRRIALKMES</sequence>
<accession>A0A026WWH1</accession>
<feature type="region of interest" description="Disordered" evidence="1">
    <location>
        <begin position="374"/>
        <end position="423"/>
    </location>
</feature>
<feature type="region of interest" description="Disordered" evidence="1">
    <location>
        <begin position="271"/>
        <end position="298"/>
    </location>
</feature>
<dbReference type="OrthoDB" id="10041077at2759"/>
<dbReference type="Proteomes" id="UP000053097">
    <property type="component" value="Unassembled WGS sequence"/>
</dbReference>
<name>A0A026WWH1_OOCBI</name>
<organism evidence="2 3">
    <name type="scientific">Ooceraea biroi</name>
    <name type="common">Clonal raider ant</name>
    <name type="synonym">Cerapachys biroi</name>
    <dbReference type="NCBI Taxonomy" id="2015173"/>
    <lineage>
        <taxon>Eukaryota</taxon>
        <taxon>Metazoa</taxon>
        <taxon>Ecdysozoa</taxon>
        <taxon>Arthropoda</taxon>
        <taxon>Hexapoda</taxon>
        <taxon>Insecta</taxon>
        <taxon>Pterygota</taxon>
        <taxon>Neoptera</taxon>
        <taxon>Endopterygota</taxon>
        <taxon>Hymenoptera</taxon>
        <taxon>Apocrita</taxon>
        <taxon>Aculeata</taxon>
        <taxon>Formicoidea</taxon>
        <taxon>Formicidae</taxon>
        <taxon>Dorylinae</taxon>
        <taxon>Ooceraea</taxon>
    </lineage>
</organism>
<feature type="compositionally biased region" description="Basic and acidic residues" evidence="1">
    <location>
        <begin position="374"/>
        <end position="403"/>
    </location>
</feature>
<gene>
    <name evidence="2" type="ORF">X777_15095</name>
</gene>
<dbReference type="EMBL" id="KK107079">
    <property type="protein sequence ID" value="EZA60158.1"/>
    <property type="molecule type" value="Genomic_DNA"/>
</dbReference>
<reference evidence="2 3" key="1">
    <citation type="journal article" date="2014" name="Curr. Biol.">
        <title>The genome of the clonal raider ant Cerapachys biroi.</title>
        <authorList>
            <person name="Oxley P.R."/>
            <person name="Ji L."/>
            <person name="Fetter-Pruneda I."/>
            <person name="McKenzie S.K."/>
            <person name="Li C."/>
            <person name="Hu H."/>
            <person name="Zhang G."/>
            <person name="Kronauer D.J."/>
        </authorList>
    </citation>
    <scope>NUCLEOTIDE SEQUENCE [LARGE SCALE GENOMIC DNA]</scope>
</reference>
<dbReference type="OMA" id="QMFFVPT"/>
<dbReference type="Pfam" id="PF14924">
    <property type="entry name" value="MAP10_N"/>
    <property type="match status" value="1"/>
</dbReference>
<proteinExistence type="predicted"/>
<evidence type="ECO:0000313" key="2">
    <source>
        <dbReference type="EMBL" id="EZA60158.1"/>
    </source>
</evidence>